<accession>A0A6L5Y1W6</accession>
<comment type="caution">
    <text evidence="1">The sequence shown here is derived from an EMBL/GenBank/DDBJ whole genome shotgun (WGS) entry which is preliminary data.</text>
</comment>
<organism evidence="1 2">
    <name type="scientific">Velocimicrobium porci</name>
    <dbReference type="NCBI Taxonomy" id="2606634"/>
    <lineage>
        <taxon>Bacteria</taxon>
        <taxon>Bacillati</taxon>
        <taxon>Bacillota</taxon>
        <taxon>Clostridia</taxon>
        <taxon>Lachnospirales</taxon>
        <taxon>Lachnospiraceae</taxon>
        <taxon>Velocimicrobium</taxon>
    </lineage>
</organism>
<evidence type="ECO:0000313" key="2">
    <source>
        <dbReference type="Proteomes" id="UP000482209"/>
    </source>
</evidence>
<gene>
    <name evidence="1" type="ORF">FYJ58_13375</name>
</gene>
<reference evidence="1 2" key="1">
    <citation type="submission" date="2019-08" db="EMBL/GenBank/DDBJ databases">
        <title>In-depth cultivation of the pig gut microbiome towards novel bacterial diversity and tailored functional studies.</title>
        <authorList>
            <person name="Wylensek D."/>
            <person name="Hitch T.C.A."/>
            <person name="Clavel T."/>
        </authorList>
    </citation>
    <scope>NUCLEOTIDE SEQUENCE [LARGE SCALE GENOMIC DNA]</scope>
    <source>
        <strain evidence="1 2">WCA-693-APC-MOT-I</strain>
    </source>
</reference>
<sequence>MWEIISNISSICSILGLPLALWQICSIKSKIESTEKGIKNILDIKEHEELNRIFTILEKEYAELSDLITQINKPGKTSKSSNEKCCAINREIGNCIVMIPPRYNDILENFNKTMEHIESFVESDMKSNVELKEARDYLNNALQKVKKEQKLFESKEVHLASHNNE</sequence>
<name>A0A6L5Y1W6_9FIRM</name>
<dbReference type="RefSeq" id="WP_154520234.1">
    <property type="nucleotide sequence ID" value="NZ_VUMT01000033.1"/>
</dbReference>
<keyword evidence="2" id="KW-1185">Reference proteome</keyword>
<dbReference type="AlphaFoldDB" id="A0A6L5Y1W6"/>
<evidence type="ECO:0000313" key="1">
    <source>
        <dbReference type="EMBL" id="MSS64847.1"/>
    </source>
</evidence>
<proteinExistence type="predicted"/>
<dbReference type="Proteomes" id="UP000482209">
    <property type="component" value="Unassembled WGS sequence"/>
</dbReference>
<dbReference type="EMBL" id="VUMT01000033">
    <property type="protein sequence ID" value="MSS64847.1"/>
    <property type="molecule type" value="Genomic_DNA"/>
</dbReference>
<protein>
    <submittedName>
        <fullName evidence="1">Uncharacterized protein</fullName>
    </submittedName>
</protein>